<organism evidence="1">
    <name type="scientific">Arundo donax</name>
    <name type="common">Giant reed</name>
    <name type="synonym">Donax arundinaceus</name>
    <dbReference type="NCBI Taxonomy" id="35708"/>
    <lineage>
        <taxon>Eukaryota</taxon>
        <taxon>Viridiplantae</taxon>
        <taxon>Streptophyta</taxon>
        <taxon>Embryophyta</taxon>
        <taxon>Tracheophyta</taxon>
        <taxon>Spermatophyta</taxon>
        <taxon>Magnoliopsida</taxon>
        <taxon>Liliopsida</taxon>
        <taxon>Poales</taxon>
        <taxon>Poaceae</taxon>
        <taxon>PACMAD clade</taxon>
        <taxon>Arundinoideae</taxon>
        <taxon>Arundineae</taxon>
        <taxon>Arundo</taxon>
    </lineage>
</organism>
<reference evidence="1" key="2">
    <citation type="journal article" date="2015" name="Data Brief">
        <title>Shoot transcriptome of the giant reed, Arundo donax.</title>
        <authorList>
            <person name="Barrero R.A."/>
            <person name="Guerrero F.D."/>
            <person name="Moolhuijzen P."/>
            <person name="Goolsby J.A."/>
            <person name="Tidwell J."/>
            <person name="Bellgard S.E."/>
            <person name="Bellgard M.I."/>
        </authorList>
    </citation>
    <scope>NUCLEOTIDE SEQUENCE</scope>
    <source>
        <tissue evidence="1">Shoot tissue taken approximately 20 cm above the soil surface</tissue>
    </source>
</reference>
<protein>
    <submittedName>
        <fullName evidence="1">Uncharacterized protein</fullName>
    </submittedName>
</protein>
<dbReference type="AlphaFoldDB" id="A0A0A8Z5W9"/>
<reference evidence="1" key="1">
    <citation type="submission" date="2014-09" db="EMBL/GenBank/DDBJ databases">
        <authorList>
            <person name="Magalhaes I.L.F."/>
            <person name="Oliveira U."/>
            <person name="Santos F.R."/>
            <person name="Vidigal T.H.D.A."/>
            <person name="Brescovit A.D."/>
            <person name="Santos A.J."/>
        </authorList>
    </citation>
    <scope>NUCLEOTIDE SEQUENCE</scope>
    <source>
        <tissue evidence="1">Shoot tissue taken approximately 20 cm above the soil surface</tissue>
    </source>
</reference>
<evidence type="ECO:0000313" key="1">
    <source>
        <dbReference type="EMBL" id="JAD32120.1"/>
    </source>
</evidence>
<sequence length="26" mass="2716">MSWSSSLFPPTTLILILPAPGSSSLL</sequence>
<name>A0A0A8Z5W9_ARUDO</name>
<proteinExistence type="predicted"/>
<dbReference type="EMBL" id="GBRH01265775">
    <property type="protein sequence ID" value="JAD32120.1"/>
    <property type="molecule type" value="Transcribed_RNA"/>
</dbReference>
<accession>A0A0A8Z5W9</accession>